<dbReference type="InterPro" id="IPR037225">
    <property type="entry name" value="Nuo51_FMN-bd_sf"/>
</dbReference>
<dbReference type="InterPro" id="IPR005821">
    <property type="entry name" value="Ion_trans_dom"/>
</dbReference>
<evidence type="ECO:0000256" key="2">
    <source>
        <dbReference type="ARBA" id="ARBA00001966"/>
    </source>
</evidence>
<evidence type="ECO:0000313" key="28">
    <source>
        <dbReference type="EMBL" id="KAB5517918.1"/>
    </source>
</evidence>
<evidence type="ECO:0000256" key="25">
    <source>
        <dbReference type="ARBA" id="ARBA00048769"/>
    </source>
</evidence>
<evidence type="ECO:0000256" key="6">
    <source>
        <dbReference type="ARBA" id="ARBA00022402"/>
    </source>
</evidence>
<dbReference type="InterPro" id="IPR018490">
    <property type="entry name" value="cNMP-bd_dom_sf"/>
</dbReference>
<comment type="cofactor">
    <cofactor evidence="1">
        <name>FMN</name>
        <dbReference type="ChEBI" id="CHEBI:58210"/>
    </cofactor>
</comment>
<evidence type="ECO:0000256" key="13">
    <source>
        <dbReference type="ARBA" id="ARBA00022967"/>
    </source>
</evidence>
<keyword evidence="20" id="KW-0472">Membrane</keyword>
<dbReference type="GO" id="GO:0008137">
    <property type="term" value="F:NADH dehydrogenase (ubiquinone) activity"/>
    <property type="evidence" value="ECO:0007669"/>
    <property type="project" value="UniProtKB-EC"/>
</dbReference>
<dbReference type="Gene3D" id="3.40.50.11540">
    <property type="entry name" value="NADH-ubiquinone oxidoreductase 51kDa subunit"/>
    <property type="match status" value="1"/>
</dbReference>
<keyword evidence="7" id="KW-0813">Transport</keyword>
<reference evidence="28 29" key="1">
    <citation type="submission" date="2019-06" db="EMBL/GenBank/DDBJ databases">
        <title>A chromosome-scale genome assembly of the striped catfish, Pangasianodon hypophthalmus.</title>
        <authorList>
            <person name="Wen M."/>
            <person name="Zahm M."/>
            <person name="Roques C."/>
            <person name="Cabau C."/>
            <person name="Klopp C."/>
            <person name="Donnadieu C."/>
            <person name="Jouanno E."/>
            <person name="Avarre J.-C."/>
            <person name="Campet M."/>
            <person name="Ha T.T.T."/>
            <person name="Dugue R."/>
            <person name="Lampietro C."/>
            <person name="Louis A."/>
            <person name="Herpin A."/>
            <person name="Echchiki A."/>
            <person name="Berthelot C."/>
            <person name="Parey E."/>
            <person name="Roest-Crollius H."/>
            <person name="Braasch I."/>
            <person name="Postlethwait J."/>
            <person name="Bobe J."/>
            <person name="Montfort J."/>
            <person name="Bouchez O."/>
            <person name="Begum T."/>
            <person name="Schartl M."/>
            <person name="Guiguen Y."/>
        </authorList>
    </citation>
    <scope>NUCLEOTIDE SEQUENCE [LARGE SCALE GENOMIC DNA]</scope>
    <source>
        <strain evidence="28 29">Indonesia</strain>
        <tissue evidence="28">Blood</tissue>
    </source>
</reference>
<evidence type="ECO:0000256" key="20">
    <source>
        <dbReference type="ARBA" id="ARBA00023136"/>
    </source>
</evidence>
<keyword evidence="19" id="KW-0830">Ubiquinone</keyword>
<dbReference type="SMART" id="SM00100">
    <property type="entry name" value="cNMP"/>
    <property type="match status" value="1"/>
</dbReference>
<keyword evidence="21" id="KW-0407">Ion channel</keyword>
<evidence type="ECO:0000256" key="18">
    <source>
        <dbReference type="ARBA" id="ARBA00023065"/>
    </source>
</evidence>
<dbReference type="CDD" id="cd00038">
    <property type="entry name" value="CAP_ED"/>
    <property type="match status" value="1"/>
</dbReference>
<keyword evidence="15" id="KW-0408">Iron</keyword>
<dbReference type="Proteomes" id="UP000327468">
    <property type="component" value="Chromosome 29"/>
</dbReference>
<keyword evidence="21" id="KW-1071">Ligand-gated ion channel</keyword>
<evidence type="ECO:0000256" key="9">
    <source>
        <dbReference type="ARBA" id="ARBA00022630"/>
    </source>
</evidence>
<comment type="subunit">
    <text evidence="24">Core subunit of respiratory chain NADH dehydrogenase (Complex I) which is composed of 45 different subunits. This is a component of the flavoprotein-sulfur (FP) fragment of the enzyme. Interacts with RAB5IF.</text>
</comment>
<dbReference type="EMBL" id="VFJC01000030">
    <property type="protein sequence ID" value="KAB5517918.1"/>
    <property type="molecule type" value="Genomic_DNA"/>
</dbReference>
<dbReference type="InterPro" id="IPR011538">
    <property type="entry name" value="Nuo51_FMN-bd"/>
</dbReference>
<evidence type="ECO:0000256" key="17">
    <source>
        <dbReference type="ARBA" id="ARBA00023027"/>
    </source>
</evidence>
<dbReference type="GO" id="GO:0051287">
    <property type="term" value="F:NAD binding"/>
    <property type="evidence" value="ECO:0007669"/>
    <property type="project" value="InterPro"/>
</dbReference>
<dbReference type="GO" id="GO:0010181">
    <property type="term" value="F:FMN binding"/>
    <property type="evidence" value="ECO:0007669"/>
    <property type="project" value="InterPro"/>
</dbReference>
<dbReference type="Gene3D" id="1.20.1440.230">
    <property type="entry name" value="NADH-ubiquinone oxidoreductase 51kDa subunit, iron-sulphur binding domain"/>
    <property type="match status" value="1"/>
</dbReference>
<dbReference type="Pfam" id="PF00520">
    <property type="entry name" value="Ion_trans"/>
    <property type="match status" value="1"/>
</dbReference>
<dbReference type="SUPFAM" id="SSF140490">
    <property type="entry name" value="Nqo1C-terminal domain-like"/>
    <property type="match status" value="1"/>
</dbReference>
<dbReference type="GO" id="GO:0045271">
    <property type="term" value="C:respiratory chain complex I"/>
    <property type="evidence" value="ECO:0007669"/>
    <property type="project" value="UniProtKB-ARBA"/>
</dbReference>
<dbReference type="PROSITE" id="PS00888">
    <property type="entry name" value="CNMP_BINDING_1"/>
    <property type="match status" value="1"/>
</dbReference>
<dbReference type="SUPFAM" id="SSF81324">
    <property type="entry name" value="Voltage-gated potassium channels"/>
    <property type="match status" value="1"/>
</dbReference>
<evidence type="ECO:0000256" key="19">
    <source>
        <dbReference type="ARBA" id="ARBA00023075"/>
    </source>
</evidence>
<dbReference type="FunFam" id="1.20.1440.230:FF:000001">
    <property type="entry name" value="Mitochondrial NADH dehydrogenase flavoprotein 1"/>
    <property type="match status" value="1"/>
</dbReference>
<dbReference type="InterPro" id="IPR000595">
    <property type="entry name" value="cNMP-bd_dom"/>
</dbReference>
<proteinExistence type="inferred from homology"/>
<dbReference type="PANTHER" id="PTHR11780">
    <property type="entry name" value="NADH-UBIQUINONE OXIDOREDUCTASE FLAVOPROTEIN 1 NDUFV1"/>
    <property type="match status" value="1"/>
</dbReference>
<keyword evidence="29" id="KW-1185">Reference proteome</keyword>
<dbReference type="GO" id="GO:0051539">
    <property type="term" value="F:4 iron, 4 sulfur cluster binding"/>
    <property type="evidence" value="ECO:0007669"/>
    <property type="project" value="UniProtKB-KW"/>
</dbReference>
<dbReference type="GO" id="GO:0005216">
    <property type="term" value="F:monoatomic ion channel activity"/>
    <property type="evidence" value="ECO:0007669"/>
    <property type="project" value="InterPro"/>
</dbReference>
<evidence type="ECO:0000256" key="1">
    <source>
        <dbReference type="ARBA" id="ARBA00001917"/>
    </source>
</evidence>
<dbReference type="EC" id="7.1.1.2" evidence="5"/>
<dbReference type="SMART" id="SM00928">
    <property type="entry name" value="NADH_4Fe-4S"/>
    <property type="match status" value="1"/>
</dbReference>
<dbReference type="InterPro" id="IPR019575">
    <property type="entry name" value="Nuop51_4Fe4S-bd"/>
</dbReference>
<dbReference type="GO" id="GO:0046872">
    <property type="term" value="F:metal ion binding"/>
    <property type="evidence" value="ECO:0007669"/>
    <property type="project" value="UniProtKB-KW"/>
</dbReference>
<evidence type="ECO:0000256" key="14">
    <source>
        <dbReference type="ARBA" id="ARBA00022989"/>
    </source>
</evidence>
<protein>
    <recommendedName>
        <fullName evidence="6">NADH dehydrogenase [ubiquinone] flavoprotein 1, mitochondrial</fullName>
        <ecNumber evidence="5">7.1.1.2</ecNumber>
    </recommendedName>
    <alternativeName>
        <fullName evidence="22">Complex I-51kD</fullName>
    </alternativeName>
    <alternativeName>
        <fullName evidence="23">NADH-ubiquinone oxidoreductase 51 kDa subunit</fullName>
    </alternativeName>
</protein>
<dbReference type="Gene3D" id="1.10.287.630">
    <property type="entry name" value="Helix hairpin bin"/>
    <property type="match status" value="1"/>
</dbReference>
<keyword evidence="8" id="KW-0004">4Fe-4S</keyword>
<dbReference type="Gene3D" id="2.60.120.10">
    <property type="entry name" value="Jelly Rolls"/>
    <property type="match status" value="1"/>
</dbReference>
<comment type="cofactor">
    <cofactor evidence="2">
        <name>[4Fe-4S] cluster</name>
        <dbReference type="ChEBI" id="CHEBI:49883"/>
    </cofactor>
</comment>
<keyword evidence="9" id="KW-0285">Flavoprotein</keyword>
<gene>
    <name evidence="28" type="ORF">PHYPO_G00173120</name>
</gene>
<dbReference type="AlphaFoldDB" id="A0A5N5JF51"/>
<dbReference type="Gene3D" id="1.10.287.70">
    <property type="match status" value="1"/>
</dbReference>
<keyword evidence="16" id="KW-0411">Iron-sulfur</keyword>
<name>A0A5N5JF51_PANHP</name>
<evidence type="ECO:0000256" key="4">
    <source>
        <dbReference type="ARBA" id="ARBA00007523"/>
    </source>
</evidence>
<evidence type="ECO:0000313" key="29">
    <source>
        <dbReference type="Proteomes" id="UP000327468"/>
    </source>
</evidence>
<keyword evidence="13" id="KW-1278">Translocase</keyword>
<dbReference type="SUPFAM" id="SSF51206">
    <property type="entry name" value="cAMP-binding domain-like"/>
    <property type="match status" value="1"/>
</dbReference>
<evidence type="ECO:0000256" key="11">
    <source>
        <dbReference type="ARBA" id="ARBA00022692"/>
    </source>
</evidence>
<feature type="chain" id="PRO_5024309078" description="NADH dehydrogenase [ubiquinone] flavoprotein 1, mitochondrial" evidence="26">
    <location>
        <begin position="18"/>
        <end position="895"/>
    </location>
</feature>
<dbReference type="NCBIfam" id="TIGR01959">
    <property type="entry name" value="nuoF_fam"/>
    <property type="match status" value="1"/>
</dbReference>
<dbReference type="Pfam" id="PF22461">
    <property type="entry name" value="SLBB_2"/>
    <property type="match status" value="1"/>
</dbReference>
<dbReference type="FunFam" id="3.40.50.11540:FF:000001">
    <property type="entry name" value="NADH dehydrogenase [ubiquinone] flavoprotein 1, mitochondrial"/>
    <property type="match status" value="1"/>
</dbReference>
<dbReference type="PANTHER" id="PTHR11780:SF10">
    <property type="entry name" value="NADH DEHYDROGENASE [UBIQUINONE] FLAVOPROTEIN 1, MITOCHONDRIAL"/>
    <property type="match status" value="1"/>
</dbReference>
<evidence type="ECO:0000256" key="23">
    <source>
        <dbReference type="ARBA" id="ARBA00030999"/>
    </source>
</evidence>
<dbReference type="NCBIfam" id="NF010120">
    <property type="entry name" value="PRK13596.1"/>
    <property type="match status" value="1"/>
</dbReference>
<comment type="subcellular location">
    <subcellularLocation>
        <location evidence="3">Membrane</location>
        <topology evidence="3">Multi-pass membrane protein</topology>
    </subcellularLocation>
</comment>
<dbReference type="InterPro" id="IPR018488">
    <property type="entry name" value="cNMP-bd_CS"/>
</dbReference>
<evidence type="ECO:0000256" key="22">
    <source>
        <dbReference type="ARBA" id="ARBA00030807"/>
    </source>
</evidence>
<dbReference type="SUPFAM" id="SSF142984">
    <property type="entry name" value="Nqo1 middle domain-like"/>
    <property type="match status" value="1"/>
</dbReference>
<keyword evidence="14" id="KW-1133">Transmembrane helix</keyword>
<dbReference type="InterPro" id="IPR037207">
    <property type="entry name" value="Nuop51_4Fe4S-bd_sf"/>
</dbReference>
<keyword evidence="18" id="KW-0406">Ion transport</keyword>
<evidence type="ECO:0000256" key="5">
    <source>
        <dbReference type="ARBA" id="ARBA00012944"/>
    </source>
</evidence>
<feature type="signal peptide" evidence="26">
    <location>
        <begin position="1"/>
        <end position="17"/>
    </location>
</feature>
<evidence type="ECO:0000256" key="8">
    <source>
        <dbReference type="ARBA" id="ARBA00022485"/>
    </source>
</evidence>
<evidence type="ECO:0000259" key="27">
    <source>
        <dbReference type="PROSITE" id="PS50042"/>
    </source>
</evidence>
<dbReference type="InterPro" id="IPR011537">
    <property type="entry name" value="NADH-UbQ_OxRdtase_suF"/>
</dbReference>
<dbReference type="Gene3D" id="3.10.20.600">
    <property type="match status" value="1"/>
</dbReference>
<keyword evidence="10" id="KW-0288">FMN</keyword>
<evidence type="ECO:0000256" key="16">
    <source>
        <dbReference type="ARBA" id="ARBA00023014"/>
    </source>
</evidence>
<evidence type="ECO:0000256" key="15">
    <source>
        <dbReference type="ARBA" id="ARBA00023004"/>
    </source>
</evidence>
<comment type="caution">
    <text evidence="28">The sequence shown here is derived from an EMBL/GenBank/DDBJ whole genome shotgun (WGS) entry which is preliminary data.</text>
</comment>
<dbReference type="FunFam" id="3.10.20.600:FF:000001">
    <property type="entry name" value="NADH dehydrogenase [ubiquinone] flavoprotein 1, mitochondrial"/>
    <property type="match status" value="1"/>
</dbReference>
<evidence type="ECO:0000256" key="12">
    <source>
        <dbReference type="ARBA" id="ARBA00022723"/>
    </source>
</evidence>
<comment type="catalytic activity">
    <reaction evidence="25">
        <text>a ubiquinone + NADH + 5 H(+)(in) = a ubiquinol + NAD(+) + 4 H(+)(out)</text>
        <dbReference type="Rhea" id="RHEA:29091"/>
        <dbReference type="Rhea" id="RHEA-COMP:9565"/>
        <dbReference type="Rhea" id="RHEA-COMP:9566"/>
        <dbReference type="ChEBI" id="CHEBI:15378"/>
        <dbReference type="ChEBI" id="CHEBI:16389"/>
        <dbReference type="ChEBI" id="CHEBI:17976"/>
        <dbReference type="ChEBI" id="CHEBI:57540"/>
        <dbReference type="ChEBI" id="CHEBI:57945"/>
        <dbReference type="EC" id="7.1.1.2"/>
    </reaction>
    <physiologicalReaction direction="left-to-right" evidence="25">
        <dbReference type="Rhea" id="RHEA:29092"/>
    </physiologicalReaction>
</comment>
<comment type="similarity">
    <text evidence="4">Belongs to the complex I 51 kDa subunit family.</text>
</comment>
<evidence type="ECO:0000256" key="7">
    <source>
        <dbReference type="ARBA" id="ARBA00022448"/>
    </source>
</evidence>
<accession>A0A5N5JF51</accession>
<dbReference type="Pfam" id="PF01512">
    <property type="entry name" value="Complex1_51K"/>
    <property type="match status" value="1"/>
</dbReference>
<keyword evidence="17" id="KW-0520">NAD</keyword>
<dbReference type="InterPro" id="IPR054765">
    <property type="entry name" value="SLBB_dom"/>
</dbReference>
<feature type="domain" description="Cyclic nucleotide-binding" evidence="27">
    <location>
        <begin position="330"/>
        <end position="394"/>
    </location>
</feature>
<dbReference type="PROSITE" id="PS00644">
    <property type="entry name" value="COMPLEX1_51K_1"/>
    <property type="match status" value="1"/>
</dbReference>
<organism evidence="28 29">
    <name type="scientific">Pangasianodon hypophthalmus</name>
    <name type="common">Striped catfish</name>
    <name type="synonym">Helicophagus hypophthalmus</name>
    <dbReference type="NCBI Taxonomy" id="310915"/>
    <lineage>
        <taxon>Eukaryota</taxon>
        <taxon>Metazoa</taxon>
        <taxon>Chordata</taxon>
        <taxon>Craniata</taxon>
        <taxon>Vertebrata</taxon>
        <taxon>Euteleostomi</taxon>
        <taxon>Actinopterygii</taxon>
        <taxon>Neopterygii</taxon>
        <taxon>Teleostei</taxon>
        <taxon>Ostariophysi</taxon>
        <taxon>Siluriformes</taxon>
        <taxon>Pangasiidae</taxon>
        <taxon>Pangasianodon</taxon>
    </lineage>
</organism>
<dbReference type="InterPro" id="IPR050837">
    <property type="entry name" value="ComplexI_51kDa_subunit"/>
</dbReference>
<evidence type="ECO:0000256" key="26">
    <source>
        <dbReference type="SAM" id="SignalP"/>
    </source>
</evidence>
<dbReference type="Pfam" id="PF10589">
    <property type="entry name" value="NADH_4Fe-4S"/>
    <property type="match status" value="1"/>
</dbReference>
<keyword evidence="26" id="KW-0732">Signal</keyword>
<dbReference type="GO" id="GO:0005743">
    <property type="term" value="C:mitochondrial inner membrane"/>
    <property type="evidence" value="ECO:0007669"/>
    <property type="project" value="UniProtKB-ARBA"/>
</dbReference>
<keyword evidence="12" id="KW-0479">Metal-binding</keyword>
<keyword evidence="11" id="KW-0812">Transmembrane</keyword>
<evidence type="ECO:0000256" key="3">
    <source>
        <dbReference type="ARBA" id="ARBA00004141"/>
    </source>
</evidence>
<dbReference type="PROSITE" id="PS00645">
    <property type="entry name" value="COMPLEX1_51K_2"/>
    <property type="match status" value="1"/>
</dbReference>
<evidence type="ECO:0000256" key="24">
    <source>
        <dbReference type="ARBA" id="ARBA00046881"/>
    </source>
</evidence>
<evidence type="ECO:0000256" key="21">
    <source>
        <dbReference type="ARBA" id="ARBA00023286"/>
    </source>
</evidence>
<dbReference type="SUPFAM" id="SSF142019">
    <property type="entry name" value="Nqo1 FMN-binding domain-like"/>
    <property type="match status" value="1"/>
</dbReference>
<dbReference type="InterPro" id="IPR014710">
    <property type="entry name" value="RmlC-like_jellyroll"/>
</dbReference>
<sequence>MLFLMMSNLVILPWCITFFEDQNTLPWIMFNMASDTLFLTDLILNFRTGILEDDNSHIILDPQVIRRRYLQGWFLVDFISSIPVDYIFLAVDLEARLESAEVYRTARALRIVRFTKILSLLRLLRLSRLIRYIHQWEEIFHMTYDLASAVVRIVNLIGMMLLLCHWDGCLQFMVPMLQDFPQDCWVSKINMVNATWEEQYSYALFMAMSHMLCIGYGAQAPERMTDVWLTMMSMIVGATCYAMFLGHATNLVQSLDASHRQYQEKYKQVEQYMSFHKLPAELRQRIHDYYEHRFQGKMFDEDSILGELNDPLKEEIVSYNCRELVANMPLFGNGDPHFVTVLLTKLRFEVFLPGDVIIREGTLGRKMYFIQHGCVTVITRNKKEKKLTDGCYFGAEIRGAYTKERMLACLGCPGLSRTLSSGVLHLPNTFASRAPTISTSISRGSHVALVRYNSTAQQENVKKTKFGPLADQDRIFTNLYGRHDWRLKGALSRGDWYKTKEILEKGVDWILNEIKVSGLRGRGGAGFPTGMKWSFMNKPSDGRPKYLVVNADEGEPGTCKDREIMRHDPHKLVEGCLVAGRAMGARAAYIYIRGEFYNESSNLQVAINEAYGAGLIGKNACGSGYDFDVFVMRGAGAYICGEETALIESIEGKQGKPRLKPPFPADVGVFGCPTTVANVETVSVAPTICRRGGSWFASFGRERNSGTKLFNISGHVNNPCTVEEEMSVPMKELIERHAGGVRGGWDNLLCVIPGGSSTPLIPKHVCEDVPMDFDGLIQAQTGLGTAALIVMDKSTDVIRAIARLIEFYKHESCGQCTPCREGVDWMNKMMWRFVKGDARAAEIDMIWELSKQIEGHTICALGDGAAWPVQGLIRHFRPIMESRISEFQQKQQARA</sequence>
<evidence type="ECO:0000256" key="10">
    <source>
        <dbReference type="ARBA" id="ARBA00022643"/>
    </source>
</evidence>
<dbReference type="PROSITE" id="PS50042">
    <property type="entry name" value="CNMP_BINDING_3"/>
    <property type="match status" value="1"/>
</dbReference>
<dbReference type="GO" id="GO:0006120">
    <property type="term" value="P:mitochondrial electron transport, NADH to ubiquinone"/>
    <property type="evidence" value="ECO:0007669"/>
    <property type="project" value="UniProtKB-ARBA"/>
</dbReference>
<dbReference type="InterPro" id="IPR001949">
    <property type="entry name" value="NADH-UbQ_OxRdtase_51kDa_CS"/>
</dbReference>